<reference evidence="1" key="1">
    <citation type="submission" date="2015-02" db="EMBL/GenBank/DDBJ databases">
        <title>A novel member of the family Ruminococcaceae isolated from human feces.</title>
        <authorList>
            <person name="Shkoporov A.N."/>
            <person name="Chaplin A.V."/>
            <person name="Motuzova O.V."/>
            <person name="Kafarskaia L.I."/>
            <person name="Khokhlova E.V."/>
            <person name="Efimov B.A."/>
        </authorList>
    </citation>
    <scope>NUCLEOTIDE SEQUENCE [LARGE SCALE GENOMIC DNA]</scope>
    <source>
        <strain evidence="1">585-1</strain>
    </source>
</reference>
<gene>
    <name evidence="1" type="ORF">TQ39_02980</name>
</gene>
<sequence>MLGADKTVTITHFGYDSDTDTDVEITRTLRGCSWYGKNKASAGATGLHPVRVYQCRIPEEAVSGSPLEIATGDKITCGDITATVLDWHDNRGRPSPHWYVEAS</sequence>
<accession>A0A0D8J5T8</accession>
<protein>
    <submittedName>
        <fullName evidence="1">Uncharacterized protein</fullName>
    </submittedName>
</protein>
<dbReference type="InterPro" id="IPR046639">
    <property type="entry name" value="DUF6751"/>
</dbReference>
<dbReference type="RefSeq" id="WP_050004497.1">
    <property type="nucleotide sequence ID" value="NZ_JXXK01000002.1"/>
</dbReference>
<name>A0A0D8J5T8_9FIRM</name>
<keyword evidence="2" id="KW-1185">Reference proteome</keyword>
<evidence type="ECO:0000313" key="2">
    <source>
        <dbReference type="Proteomes" id="UP000032483"/>
    </source>
</evidence>
<dbReference type="GeneID" id="42855600"/>
<dbReference type="Pfam" id="PF20536">
    <property type="entry name" value="DUF6751"/>
    <property type="match status" value="1"/>
</dbReference>
<comment type="caution">
    <text evidence="1">The sequence shown here is derived from an EMBL/GenBank/DDBJ whole genome shotgun (WGS) entry which is preliminary data.</text>
</comment>
<proteinExistence type="predicted"/>
<evidence type="ECO:0000313" key="1">
    <source>
        <dbReference type="EMBL" id="KJF41183.1"/>
    </source>
</evidence>
<organism evidence="1 2">
    <name type="scientific">Ruthenibacterium lactatiformans</name>
    <dbReference type="NCBI Taxonomy" id="1550024"/>
    <lineage>
        <taxon>Bacteria</taxon>
        <taxon>Bacillati</taxon>
        <taxon>Bacillota</taxon>
        <taxon>Clostridia</taxon>
        <taxon>Eubacteriales</taxon>
        <taxon>Oscillospiraceae</taxon>
        <taxon>Ruthenibacterium</taxon>
    </lineage>
</organism>
<dbReference type="AlphaFoldDB" id="A0A0D8J5T8"/>
<dbReference type="EMBL" id="JXXK01000002">
    <property type="protein sequence ID" value="KJF41183.1"/>
    <property type="molecule type" value="Genomic_DNA"/>
</dbReference>
<dbReference type="Proteomes" id="UP000032483">
    <property type="component" value="Unassembled WGS sequence"/>
</dbReference>